<dbReference type="Proteomes" id="UP001365542">
    <property type="component" value="Unassembled WGS sequence"/>
</dbReference>
<gene>
    <name evidence="3" type="ORF">TWF694_007365</name>
</gene>
<feature type="domain" description="MACPF-like" evidence="2">
    <location>
        <begin position="627"/>
        <end position="850"/>
    </location>
</feature>
<feature type="region of interest" description="Disordered" evidence="1">
    <location>
        <begin position="550"/>
        <end position="614"/>
    </location>
</feature>
<feature type="compositionally biased region" description="Basic and acidic residues" evidence="1">
    <location>
        <begin position="210"/>
        <end position="224"/>
    </location>
</feature>
<reference evidence="3 4" key="1">
    <citation type="submission" date="2019-10" db="EMBL/GenBank/DDBJ databases">
        <authorList>
            <person name="Palmer J.M."/>
        </authorList>
    </citation>
    <scope>NUCLEOTIDE SEQUENCE [LARGE SCALE GENOMIC DNA]</scope>
    <source>
        <strain evidence="3 4">TWF694</strain>
    </source>
</reference>
<evidence type="ECO:0000256" key="1">
    <source>
        <dbReference type="SAM" id="MobiDB-lite"/>
    </source>
</evidence>
<dbReference type="AlphaFoldDB" id="A0AAV9XIE6"/>
<feature type="compositionally biased region" description="Acidic residues" evidence="1">
    <location>
        <begin position="590"/>
        <end position="599"/>
    </location>
</feature>
<comment type="caution">
    <text evidence="3">The sequence shown here is derived from an EMBL/GenBank/DDBJ whole genome shotgun (WGS) entry which is preliminary data.</text>
</comment>
<feature type="compositionally biased region" description="Polar residues" evidence="1">
    <location>
        <begin position="550"/>
        <end position="560"/>
    </location>
</feature>
<evidence type="ECO:0000259" key="2">
    <source>
        <dbReference type="Pfam" id="PF22693"/>
    </source>
</evidence>
<feature type="region of interest" description="Disordered" evidence="1">
    <location>
        <begin position="786"/>
        <end position="807"/>
    </location>
</feature>
<proteinExistence type="predicted"/>
<dbReference type="InterPro" id="IPR054586">
    <property type="entry name" value="MACPF_1_fungal"/>
</dbReference>
<feature type="compositionally biased region" description="Basic and acidic residues" evidence="1">
    <location>
        <begin position="70"/>
        <end position="80"/>
    </location>
</feature>
<feature type="region of interest" description="Disordered" evidence="1">
    <location>
        <begin position="1"/>
        <end position="107"/>
    </location>
</feature>
<feature type="compositionally biased region" description="Basic and acidic residues" evidence="1">
    <location>
        <begin position="574"/>
        <end position="584"/>
    </location>
</feature>
<name>A0AAV9XIE6_9PEZI</name>
<accession>A0AAV9XIE6</accession>
<feature type="compositionally biased region" description="Basic and acidic residues" evidence="1">
    <location>
        <begin position="600"/>
        <end position="614"/>
    </location>
</feature>
<keyword evidence="4" id="KW-1185">Reference proteome</keyword>
<sequence>MISSSKTGDKAATTAVPAVSPDTFESKGGARPRAAAISKRPEQPQSTEPGPSVPEAAATKPRTARSSTVDVRKNQPEKQDGQNVGNNDKNKNEHPSGKPPNSASSNGNKFMKIIEITEDSPGKISESKQTKATVHGARLLNFEGVKLANLRNAAGAQLKESHKFCYLDGSIAPDSMLLKEYLETLFEEEHPNGVSSTETGQASEGDADQDSAKTDAEKKNDKIKELKKPKLGNIAYVLRPQGLTPEARLLSPQFLMKIFEWKVTPGAESEKGNAEGRGSIHSKSFGDADIAQMTLAGLRKRVTGMSAHTRVHRFCTPTGTTVEDESLTLTDYLNQETEEETSPAKESKATPVIKVYYKLNQSMNQPHVNLEPPAAIKANTTLTGYAPTKKELNAYASKSLQFEADVTSIMNKSNSGNAKGAAYLTEADWEQVFRNCSLLFGWYVDRDKNCIRQAPKQAFQLKSKNMKDSTLHDIPDFVDPPVASKKQKGVHTATTNSTYIEEPVATSKHTDKHKVPELHSLNGTNAFKAAMKPSSLDVATRLSNIVTKPSTSSDIVTTGGTKVEAGDTGVTEETTIKVGEEKTTSKPATEEEESSADGDADGKSKLPKTSKREMVMPSFQVNDDSRIEVIISEHEFETSMAKNDFSSKSTEASMTGGYAGFSASVSAGHSQAKSKSTKTTETNYKKTIISKYLFPRATVHLHPDDLEPTPELANLIELIYKQNNINHLRKLHQDFGHLFCKKVTLGGRLLSSKVMEGKEKGTEQEQKEQFKTSMELQIQTPVGVGAGVKHERESGSGTANRENEKDKNEKHVFEAVGGDTILAATPGEWSSSVAHEKYWRVIERDGLYPLADFISAIPGLQNVSGYFMRAVPALTKYIEMPPSKEIKARFKLVTPTSNLALGNDALYYLGHEFGRTSTMPGLNSLKRQTVGWLQIDYKIKIPLFSPSTTRAPVLQGYKNNLVGDKMFGTTYTKEFAATTWSVIAPFDDALQNGTRVILRTVPFTGGATTTVNSRPGENAVSLVVYRNQQGHFLPALSDIDEFQYWRIWKKDSSRNPKEYIKEGDSIRFSWSFGDQTTGFRDYYDDVFGRRRNQCPPDLSNTVLWLKLPFPRFETLEDGYNFPFNSLIMAPISDTKTTEIDLRCLPAIEKGAKSGCYKYQMEDVTFRIDTVANDGKGDTDDYMMKDVQQTTIAGAFTRAFGQDWQTTATLAKSTAFYL</sequence>
<evidence type="ECO:0000313" key="4">
    <source>
        <dbReference type="Proteomes" id="UP001365542"/>
    </source>
</evidence>
<feature type="compositionally biased region" description="Polar residues" evidence="1">
    <location>
        <begin position="193"/>
        <end position="202"/>
    </location>
</feature>
<evidence type="ECO:0000313" key="3">
    <source>
        <dbReference type="EMBL" id="KAK6541560.1"/>
    </source>
</evidence>
<dbReference type="EMBL" id="JAVHJO010000003">
    <property type="protein sequence ID" value="KAK6541560.1"/>
    <property type="molecule type" value="Genomic_DNA"/>
</dbReference>
<dbReference type="Pfam" id="PF22693">
    <property type="entry name" value="MACPF_1"/>
    <property type="match status" value="1"/>
</dbReference>
<organism evidence="3 4">
    <name type="scientific">Orbilia ellipsospora</name>
    <dbReference type="NCBI Taxonomy" id="2528407"/>
    <lineage>
        <taxon>Eukaryota</taxon>
        <taxon>Fungi</taxon>
        <taxon>Dikarya</taxon>
        <taxon>Ascomycota</taxon>
        <taxon>Pezizomycotina</taxon>
        <taxon>Orbiliomycetes</taxon>
        <taxon>Orbiliales</taxon>
        <taxon>Orbiliaceae</taxon>
        <taxon>Orbilia</taxon>
    </lineage>
</organism>
<protein>
    <recommendedName>
        <fullName evidence="2">MACPF-like domain-containing protein</fullName>
    </recommendedName>
</protein>
<feature type="region of interest" description="Disordered" evidence="1">
    <location>
        <begin position="189"/>
        <end position="224"/>
    </location>
</feature>